<evidence type="ECO:0000256" key="1">
    <source>
        <dbReference type="SAM" id="Phobius"/>
    </source>
</evidence>
<dbReference type="AlphaFoldDB" id="V9VRU6"/>
<evidence type="ECO:0000313" key="3">
    <source>
        <dbReference type="Proteomes" id="UP000018780"/>
    </source>
</evidence>
<dbReference type="Pfam" id="PF20082">
    <property type="entry name" value="DUF6476"/>
    <property type="match status" value="1"/>
</dbReference>
<dbReference type="RefSeq" id="WP_024090819.1">
    <property type="nucleotide sequence ID" value="NC_023135.1"/>
</dbReference>
<organism evidence="2 3">
    <name type="scientific">Leisingera methylohalidivorans DSM 14336</name>
    <dbReference type="NCBI Taxonomy" id="999552"/>
    <lineage>
        <taxon>Bacteria</taxon>
        <taxon>Pseudomonadati</taxon>
        <taxon>Pseudomonadota</taxon>
        <taxon>Alphaproteobacteria</taxon>
        <taxon>Rhodobacterales</taxon>
        <taxon>Roseobacteraceae</taxon>
        <taxon>Leisingera</taxon>
    </lineage>
</organism>
<dbReference type="PATRIC" id="fig|999552.6.peg.2587"/>
<reference evidence="2 3" key="1">
    <citation type="submission" date="2013-09" db="EMBL/GenBank/DDBJ databases">
        <authorList>
            <consortium name="DOE Joint Genome Institute"/>
            <person name="Klenk H.-P."/>
            <person name="Huntemann M."/>
            <person name="Han J."/>
            <person name="Chen A."/>
            <person name="Kyrpides N."/>
            <person name="Mavromatis K."/>
            <person name="Markowitz V."/>
            <person name="Palaniappan K."/>
            <person name="Ivanova N."/>
            <person name="Schaumberg A."/>
            <person name="Pati A."/>
            <person name="Liolios K."/>
            <person name="Nordberg H.P."/>
            <person name="Cantor M.N."/>
            <person name="Hua S.X."/>
            <person name="Woyke T."/>
        </authorList>
    </citation>
    <scope>NUCLEOTIDE SEQUENCE [LARGE SCALE GENOMIC DNA]</scope>
    <source>
        <strain evidence="2 3">DSM 14336</strain>
    </source>
</reference>
<proteinExistence type="predicted"/>
<protein>
    <recommendedName>
        <fullName evidence="4">Glucose dehydrogenase</fullName>
    </recommendedName>
</protein>
<dbReference type="Proteomes" id="UP000018780">
    <property type="component" value="Chromosome"/>
</dbReference>
<keyword evidence="1" id="KW-0472">Membrane</keyword>
<dbReference type="OrthoDB" id="7872651at2"/>
<feature type="transmembrane region" description="Helical" evidence="1">
    <location>
        <begin position="22"/>
        <end position="43"/>
    </location>
</feature>
<accession>V9VRU6</accession>
<dbReference type="InterPro" id="IPR045519">
    <property type="entry name" value="DUF6476"/>
</dbReference>
<dbReference type="EMBL" id="CP006773">
    <property type="protein sequence ID" value="AHD01471.1"/>
    <property type="molecule type" value="Genomic_DNA"/>
</dbReference>
<keyword evidence="1" id="KW-1133">Transmembrane helix</keyword>
<name>V9VRU6_9RHOB</name>
<dbReference type="STRING" id="999552.METH_12970"/>
<dbReference type="HOGENOM" id="CLU_171065_0_0_5"/>
<evidence type="ECO:0008006" key="4">
    <source>
        <dbReference type="Google" id="ProtNLM"/>
    </source>
</evidence>
<sequence length="101" mass="11088">MTDPSETETQQEPPQIRFLRRLVTTLTVVMIGGLVVIISLLVIRLQAGDAPLPAEIALPDGVEAEAVTLGRGWIAVVSQDNRILIFDRESGALRQEVRIKD</sequence>
<gene>
    <name evidence="2" type="ORF">METH_12970</name>
</gene>
<dbReference type="KEGG" id="lmd:METH_12970"/>
<keyword evidence="3" id="KW-1185">Reference proteome</keyword>
<keyword evidence="1" id="KW-0812">Transmembrane</keyword>
<evidence type="ECO:0000313" key="2">
    <source>
        <dbReference type="EMBL" id="AHD01471.1"/>
    </source>
</evidence>